<dbReference type="Proteomes" id="UP000036513">
    <property type="component" value="Unassembled WGS sequence"/>
</dbReference>
<keyword evidence="1" id="KW-0812">Transmembrane</keyword>
<accession>A0A0J6VCC7</accession>
<gene>
    <name evidence="2" type="ORF">MCHLDSM_06122</name>
</gene>
<organism evidence="2 3">
    <name type="scientific">Mycolicibacterium chlorophenolicum</name>
    <dbReference type="NCBI Taxonomy" id="37916"/>
    <lineage>
        <taxon>Bacteria</taxon>
        <taxon>Bacillati</taxon>
        <taxon>Actinomycetota</taxon>
        <taxon>Actinomycetes</taxon>
        <taxon>Mycobacteriales</taxon>
        <taxon>Mycobacteriaceae</taxon>
        <taxon>Mycolicibacterium</taxon>
    </lineage>
</organism>
<evidence type="ECO:0000256" key="1">
    <source>
        <dbReference type="SAM" id="Phobius"/>
    </source>
</evidence>
<comment type="caution">
    <text evidence="2">The sequence shown here is derived from an EMBL/GenBank/DDBJ whole genome shotgun (WGS) entry which is preliminary data.</text>
</comment>
<evidence type="ECO:0000313" key="2">
    <source>
        <dbReference type="EMBL" id="KMO68590.1"/>
    </source>
</evidence>
<feature type="transmembrane region" description="Helical" evidence="1">
    <location>
        <begin position="55"/>
        <end position="77"/>
    </location>
</feature>
<dbReference type="AlphaFoldDB" id="A0A0J6VCC7"/>
<dbReference type="RefSeq" id="WP_048473214.1">
    <property type="nucleotide sequence ID" value="NZ_JYNL01000068.1"/>
</dbReference>
<dbReference type="PATRIC" id="fig|37916.4.peg.6144"/>
<reference evidence="2 3" key="1">
    <citation type="journal article" date="2015" name="Genome Biol. Evol.">
        <title>Characterization of Three Mycobacterium spp. with Potential Use in Bioremediation by Genome Sequencing and Comparative Genomics.</title>
        <authorList>
            <person name="Das S."/>
            <person name="Pettersson B.M."/>
            <person name="Behra P.R."/>
            <person name="Ramesh M."/>
            <person name="Dasgupta S."/>
            <person name="Bhattacharya A."/>
            <person name="Kirsebom L.A."/>
        </authorList>
    </citation>
    <scope>NUCLEOTIDE SEQUENCE [LARGE SCALE GENOMIC DNA]</scope>
    <source>
        <strain evidence="2 3">DSM 43826</strain>
    </source>
</reference>
<dbReference type="EMBL" id="JYNL01000068">
    <property type="protein sequence ID" value="KMO68590.1"/>
    <property type="molecule type" value="Genomic_DNA"/>
</dbReference>
<feature type="transmembrane region" description="Helical" evidence="1">
    <location>
        <begin position="20"/>
        <end position="43"/>
    </location>
</feature>
<keyword evidence="1" id="KW-0472">Membrane</keyword>
<name>A0A0J6VCC7_9MYCO</name>
<protein>
    <submittedName>
        <fullName evidence="2">Uncharacterized protein</fullName>
    </submittedName>
</protein>
<keyword evidence="1" id="KW-1133">Transmembrane helix</keyword>
<evidence type="ECO:0000313" key="3">
    <source>
        <dbReference type="Proteomes" id="UP000036513"/>
    </source>
</evidence>
<sequence length="93" mass="10166">MKLVPAALEQHVNGVDRQRALVIGISTGLLAFWSAYWVFWSLYLSLTYDFLFGSLIFQVVLWGVIGVAAGLTSAAFVGRYLSTSAADTPGEHR</sequence>
<proteinExistence type="predicted"/>
<keyword evidence="3" id="KW-1185">Reference proteome</keyword>